<evidence type="ECO:0000259" key="12">
    <source>
        <dbReference type="PROSITE" id="PS51371"/>
    </source>
</evidence>
<dbReference type="CDD" id="cd04604">
    <property type="entry name" value="CBS_pair_SIS_assoc"/>
    <property type="match status" value="1"/>
</dbReference>
<comment type="subunit">
    <text evidence="3">Homotetramer.</text>
</comment>
<dbReference type="EMBL" id="PIFK01000023">
    <property type="protein sequence ID" value="PTP34035.1"/>
    <property type="molecule type" value="Genomic_DNA"/>
</dbReference>
<dbReference type="Pfam" id="PF00571">
    <property type="entry name" value="CBS"/>
    <property type="match status" value="2"/>
</dbReference>
<dbReference type="EC" id="5.3.1.13" evidence="8"/>
<dbReference type="InterPro" id="IPR050986">
    <property type="entry name" value="GutQ/KpsF_isomerases"/>
</dbReference>
<reference evidence="16 17" key="1">
    <citation type="submission" date="2017-11" db="EMBL/GenBank/DDBJ databases">
        <title>Population delineation of vibrios coincides with oyster pathogenicity.</title>
        <authorList>
            <person name="Bruto M."/>
            <person name="Labreuche Y."/>
            <person name="James A."/>
            <person name="Piel D."/>
            <person name="Chenivesse S."/>
            <person name="Petton B."/>
            <person name="Polz M.F."/>
            <person name="Le Roux F."/>
        </authorList>
    </citation>
    <scope>NUCLEOTIDE SEQUENCE [LARGE SCALE GENOMIC DNA]</scope>
    <source>
        <strain evidence="16 17">FF_144</strain>
    </source>
</reference>
<dbReference type="Pfam" id="PF01380">
    <property type="entry name" value="SIS"/>
    <property type="match status" value="1"/>
</dbReference>
<dbReference type="FunFam" id="3.10.580.10:FF:000007">
    <property type="entry name" value="Arabinose 5-phosphate isomerase"/>
    <property type="match status" value="1"/>
</dbReference>
<dbReference type="InterPro" id="IPR035474">
    <property type="entry name" value="SIS_Kpsf"/>
</dbReference>
<keyword evidence="5 11" id="KW-0129">CBS domain</keyword>
<feature type="site" description="Catalytically relevant" evidence="10">
    <location>
        <position position="106"/>
    </location>
</feature>
<evidence type="ECO:0000313" key="16">
    <source>
        <dbReference type="EMBL" id="PTP34035.1"/>
    </source>
</evidence>
<comment type="pathway">
    <text evidence="1">Bacterial outer membrane biogenesis; lipopolysaccharide biosynthesis.</text>
</comment>
<dbReference type="InterPro" id="IPR001347">
    <property type="entry name" value="SIS_dom"/>
</dbReference>
<dbReference type="SMART" id="SM00116">
    <property type="entry name" value="CBS"/>
    <property type="match status" value="2"/>
</dbReference>
<dbReference type="Proteomes" id="UP001177935">
    <property type="component" value="Unassembled WGS sequence"/>
</dbReference>
<evidence type="ECO:0000313" key="18">
    <source>
        <dbReference type="Proteomes" id="UP001569200"/>
    </source>
</evidence>
<dbReference type="GeneID" id="72398072"/>
<feature type="binding site" evidence="9">
    <location>
        <position position="77"/>
    </location>
    <ligand>
        <name>Zn(2+)</name>
        <dbReference type="ChEBI" id="CHEBI:29105"/>
    </ligand>
</feature>
<feature type="site" description="Catalytically relevant" evidence="10">
    <location>
        <position position="147"/>
    </location>
</feature>
<evidence type="ECO:0000313" key="14">
    <source>
        <dbReference type="EMBL" id="MDP2503499.1"/>
    </source>
</evidence>
<evidence type="ECO:0000256" key="4">
    <source>
        <dbReference type="ARBA" id="ARBA00022737"/>
    </source>
</evidence>
<dbReference type="GO" id="GO:0019146">
    <property type="term" value="F:arabinose-5-phosphate isomerase activity"/>
    <property type="evidence" value="ECO:0007669"/>
    <property type="project" value="UniProtKB-EC"/>
</dbReference>
<evidence type="ECO:0000313" key="15">
    <source>
        <dbReference type="EMBL" id="MEZ8182187.1"/>
    </source>
</evidence>
<protein>
    <recommendedName>
        <fullName evidence="8">Arabinose 5-phosphate isomerase</fullName>
        <shortName evidence="8">API</shortName>
        <ecNumber evidence="8">5.3.1.13</ecNumber>
    </recommendedName>
</protein>
<evidence type="ECO:0000256" key="2">
    <source>
        <dbReference type="ARBA" id="ARBA00008165"/>
    </source>
</evidence>
<evidence type="ECO:0000256" key="11">
    <source>
        <dbReference type="PROSITE-ProRule" id="PRU00703"/>
    </source>
</evidence>
<dbReference type="GO" id="GO:0046872">
    <property type="term" value="F:metal ion binding"/>
    <property type="evidence" value="ECO:0007669"/>
    <property type="project" value="UniProtKB-KW"/>
</dbReference>
<evidence type="ECO:0000256" key="10">
    <source>
        <dbReference type="PIRSR" id="PIRSR004692-3"/>
    </source>
</evidence>
<evidence type="ECO:0000256" key="5">
    <source>
        <dbReference type="ARBA" id="ARBA00023122"/>
    </source>
</evidence>
<dbReference type="InterPro" id="IPR046348">
    <property type="entry name" value="SIS_dom_sf"/>
</dbReference>
<reference evidence="15 18" key="3">
    <citation type="submission" date="2024-06" db="EMBL/GenBank/DDBJ databases">
        <authorList>
            <person name="Steensen K."/>
            <person name="Seneca J."/>
            <person name="Bartlau N."/>
            <person name="Yu A.X."/>
            <person name="Polz M.F."/>
        </authorList>
    </citation>
    <scope>NUCLEOTIDE SEQUENCE [LARGE SCALE GENOMIC DNA]</scope>
    <source>
        <strain evidence="15 18">1F145</strain>
    </source>
</reference>
<feature type="domain" description="CBS" evidence="12">
    <location>
        <begin position="205"/>
        <end position="263"/>
    </location>
</feature>
<dbReference type="SUPFAM" id="SSF53697">
    <property type="entry name" value="SIS domain"/>
    <property type="match status" value="1"/>
</dbReference>
<dbReference type="CDD" id="cd05014">
    <property type="entry name" value="SIS_Kpsf"/>
    <property type="match status" value="1"/>
</dbReference>
<evidence type="ECO:0000256" key="3">
    <source>
        <dbReference type="ARBA" id="ARBA00011881"/>
    </source>
</evidence>
<dbReference type="GO" id="GO:0005975">
    <property type="term" value="P:carbohydrate metabolic process"/>
    <property type="evidence" value="ECO:0007669"/>
    <property type="project" value="InterPro"/>
</dbReference>
<dbReference type="PROSITE" id="PS51464">
    <property type="entry name" value="SIS"/>
    <property type="match status" value="1"/>
</dbReference>
<gene>
    <name evidence="15" type="ORF">ACED33_15990</name>
    <name evidence="16" type="ORF">CWO07_12810</name>
    <name evidence="14" type="ORF">Q8W42_22620</name>
</gene>
<dbReference type="FunFam" id="3.40.50.10490:FF:000011">
    <property type="entry name" value="Arabinose 5-phosphate isomerase"/>
    <property type="match status" value="1"/>
</dbReference>
<dbReference type="GO" id="GO:0097367">
    <property type="term" value="F:carbohydrate derivative binding"/>
    <property type="evidence" value="ECO:0007669"/>
    <property type="project" value="InterPro"/>
</dbReference>
<evidence type="ECO:0000256" key="7">
    <source>
        <dbReference type="ARBA" id="ARBA00060658"/>
    </source>
</evidence>
<dbReference type="EMBL" id="JAUYVL010000021">
    <property type="protein sequence ID" value="MDP2503499.1"/>
    <property type="molecule type" value="Genomic_DNA"/>
</dbReference>
<evidence type="ECO:0000256" key="1">
    <source>
        <dbReference type="ARBA" id="ARBA00004756"/>
    </source>
</evidence>
<dbReference type="InterPro" id="IPR046342">
    <property type="entry name" value="CBS_dom_sf"/>
</dbReference>
<dbReference type="Gene3D" id="3.10.580.10">
    <property type="entry name" value="CBS-domain"/>
    <property type="match status" value="1"/>
</dbReference>
<proteinExistence type="inferred from homology"/>
<dbReference type="PANTHER" id="PTHR42745:SF1">
    <property type="entry name" value="ARABINOSE 5-PHOSPHATE ISOMERASE KDSD"/>
    <property type="match status" value="1"/>
</dbReference>
<evidence type="ECO:0000259" key="13">
    <source>
        <dbReference type="PROSITE" id="PS51464"/>
    </source>
</evidence>
<reference evidence="14" key="2">
    <citation type="submission" date="2023-07" db="EMBL/GenBank/DDBJ databases">
        <title>Genome content predicts the carbon catabolic preferences of heterotrophic bacteria.</title>
        <authorList>
            <person name="Gralka M."/>
        </authorList>
    </citation>
    <scope>NUCLEOTIDE SEQUENCE</scope>
    <source>
        <strain evidence="14">6E02</strain>
    </source>
</reference>
<keyword evidence="4" id="KW-0677">Repeat</keyword>
<dbReference type="PANTHER" id="PTHR42745">
    <property type="match status" value="1"/>
</dbReference>
<evidence type="ECO:0000256" key="6">
    <source>
        <dbReference type="ARBA" id="ARBA00023235"/>
    </source>
</evidence>
<comment type="catalytic activity">
    <reaction evidence="8">
        <text>D-arabinose 5-phosphate = D-ribulose 5-phosphate</text>
        <dbReference type="Rhea" id="RHEA:23104"/>
        <dbReference type="ChEBI" id="CHEBI:57693"/>
        <dbReference type="ChEBI" id="CHEBI:58121"/>
        <dbReference type="EC" id="5.3.1.13"/>
    </reaction>
</comment>
<keyword evidence="6 8" id="KW-0413">Isomerase</keyword>
<comment type="similarity">
    <text evidence="2 8">Belongs to the SIS family. GutQ/KpsF subfamily.</text>
</comment>
<dbReference type="InterPro" id="IPR004800">
    <property type="entry name" value="KdsD/KpsF-type"/>
</dbReference>
<evidence type="ECO:0000256" key="9">
    <source>
        <dbReference type="PIRSR" id="PIRSR004692-2"/>
    </source>
</evidence>
<comment type="pathway">
    <text evidence="7">Carbohydrate biosynthesis; 3-deoxy-D-manno-octulosonate biosynthesis; 3-deoxy-D-manno-octulosonate from D-ribulose 5-phosphate: step 1/3.</text>
</comment>
<organism evidence="16 17">
    <name type="scientific">Vibrio splendidus</name>
    <dbReference type="NCBI Taxonomy" id="29497"/>
    <lineage>
        <taxon>Bacteria</taxon>
        <taxon>Pseudomonadati</taxon>
        <taxon>Pseudomonadota</taxon>
        <taxon>Gammaproteobacteria</taxon>
        <taxon>Vibrionales</taxon>
        <taxon>Vibrionaceae</taxon>
        <taxon>Vibrio</taxon>
    </lineage>
</organism>
<feature type="site" description="Catalytically relevant" evidence="10">
    <location>
        <position position="188"/>
    </location>
</feature>
<dbReference type="PIRSF" id="PIRSF004692">
    <property type="entry name" value="KdsD_KpsF"/>
    <property type="match status" value="1"/>
</dbReference>
<feature type="site" description="Catalytically relevant" evidence="10">
    <location>
        <position position="54"/>
    </location>
</feature>
<dbReference type="PROSITE" id="PS51371">
    <property type="entry name" value="CBS"/>
    <property type="match status" value="1"/>
</dbReference>
<name>A0A0P6YPI8_VIBSP</name>
<evidence type="ECO:0000256" key="8">
    <source>
        <dbReference type="PIRNR" id="PIRNR004692"/>
    </source>
</evidence>
<dbReference type="EMBL" id="JBGOOW010000019">
    <property type="protein sequence ID" value="MEZ8182187.1"/>
    <property type="molecule type" value="Genomic_DNA"/>
</dbReference>
<keyword evidence="9" id="KW-0479">Metal-binding</keyword>
<comment type="caution">
    <text evidence="16">The sequence shown here is derived from an EMBL/GenBank/DDBJ whole genome shotgun (WGS) entry which is preliminary data.</text>
</comment>
<dbReference type="RefSeq" id="WP_004735308.1">
    <property type="nucleotide sequence ID" value="NZ_AP025508.1"/>
</dbReference>
<dbReference type="InterPro" id="IPR000644">
    <property type="entry name" value="CBS_dom"/>
</dbReference>
<dbReference type="Proteomes" id="UP001569200">
    <property type="component" value="Unassembled WGS sequence"/>
</dbReference>
<evidence type="ECO:0000313" key="17">
    <source>
        <dbReference type="Proteomes" id="UP000244197"/>
    </source>
</evidence>
<dbReference type="SUPFAM" id="SSF54631">
    <property type="entry name" value="CBS-domain pair"/>
    <property type="match status" value="1"/>
</dbReference>
<sequence>MSQSFDYRSVAKQVLETEVAGLTQLDQYFNDDFCNACDLILNNKGKVVVMGMGKSGHIGKKIAATLASTGTSAFFVHPGEAAHGDLGMIGAGDVVIAISNSGESGEILSLFPVLKRLNIKIISMTGKPASNMATLSDIHLQISVPEEACPLGLAPTTSTTATLVMGDALAVALLQARGFTAQDFALSHPGGALGRQLLLKLEDIMHTGDALPVVAPEALVRDALLEISQKGLGMTAVVGEDGLMAGIFTDGDLRRILDKRIDIHDTQIGDVMTLNPTVAEPNMLAVEGLNLMQAKSINGLMLCHEGKLVGALNMHDLLKAGVM</sequence>
<dbReference type="AlphaFoldDB" id="A0A0P6YPI8"/>
<dbReference type="NCBIfam" id="TIGR00393">
    <property type="entry name" value="kpsF"/>
    <property type="match status" value="1"/>
</dbReference>
<dbReference type="Gene3D" id="3.40.50.10490">
    <property type="entry name" value="Glucose-6-phosphate isomerase like protein, domain 1"/>
    <property type="match status" value="1"/>
</dbReference>
<dbReference type="GO" id="GO:1901135">
    <property type="term" value="P:carbohydrate derivative metabolic process"/>
    <property type="evidence" value="ECO:0007669"/>
    <property type="project" value="InterPro"/>
</dbReference>
<dbReference type="Proteomes" id="UP000244197">
    <property type="component" value="Unassembled WGS sequence"/>
</dbReference>
<keyword evidence="9" id="KW-0862">Zinc</keyword>
<feature type="domain" description="SIS" evidence="13">
    <location>
        <begin position="36"/>
        <end position="179"/>
    </location>
</feature>
<accession>A0A0P6YPI8</accession>
<keyword evidence="18" id="KW-1185">Reference proteome</keyword>